<dbReference type="Gene3D" id="1.10.443.10">
    <property type="entry name" value="Intergrase catalytic core"/>
    <property type="match status" value="1"/>
</dbReference>
<dbReference type="InterPro" id="IPR004107">
    <property type="entry name" value="Integrase_SAM-like_N"/>
</dbReference>
<evidence type="ECO:0000259" key="7">
    <source>
        <dbReference type="PROSITE" id="PS51900"/>
    </source>
</evidence>
<dbReference type="PROSITE" id="PS51898">
    <property type="entry name" value="TYR_RECOMBINASE"/>
    <property type="match status" value="1"/>
</dbReference>
<dbReference type="EMBL" id="JAGUCO010000030">
    <property type="protein sequence ID" value="MBS2100822.1"/>
    <property type="molecule type" value="Genomic_DNA"/>
</dbReference>
<keyword evidence="3 5" id="KW-0238">DNA-binding</keyword>
<gene>
    <name evidence="8" type="ORF">KEM10_21225</name>
</gene>
<dbReference type="Pfam" id="PF00589">
    <property type="entry name" value="Phage_integrase"/>
    <property type="match status" value="1"/>
</dbReference>
<evidence type="ECO:0000256" key="5">
    <source>
        <dbReference type="PROSITE-ProRule" id="PRU01248"/>
    </source>
</evidence>
<keyword evidence="2" id="KW-0229">DNA integration</keyword>
<evidence type="ECO:0000256" key="4">
    <source>
        <dbReference type="ARBA" id="ARBA00023172"/>
    </source>
</evidence>
<dbReference type="Gene3D" id="1.10.150.130">
    <property type="match status" value="1"/>
</dbReference>
<reference evidence="8 9" key="1">
    <citation type="journal article" date="2015" name="Int. J. Syst. Evol. Microbiol.">
        <title>Carboxylicivirga linearis sp. nov., isolated from a sea cucumber culture pond.</title>
        <authorList>
            <person name="Wang F.Q."/>
            <person name="Zhou Y.X."/>
            <person name="Lin X.Z."/>
            <person name="Chen G.J."/>
            <person name="Du Z.J."/>
        </authorList>
    </citation>
    <scope>NUCLEOTIDE SEQUENCE [LARGE SCALE GENOMIC DNA]</scope>
    <source>
        <strain evidence="8 9">FB218</strain>
    </source>
</reference>
<evidence type="ECO:0000313" key="9">
    <source>
        <dbReference type="Proteomes" id="UP000708576"/>
    </source>
</evidence>
<comment type="caution">
    <text evidence="8">The sequence shown here is derived from an EMBL/GenBank/DDBJ whole genome shotgun (WGS) entry which is preliminary data.</text>
</comment>
<evidence type="ECO:0000259" key="6">
    <source>
        <dbReference type="PROSITE" id="PS51898"/>
    </source>
</evidence>
<proteinExistence type="inferred from homology"/>
<evidence type="ECO:0000256" key="1">
    <source>
        <dbReference type="ARBA" id="ARBA00008857"/>
    </source>
</evidence>
<sequence length="436" mass="51408">MTREEIGDYLEKLFDKKDFKRSTRDTYKRWLLKLHDFYSNKKMSELTFEDIEKYTKQLISRKLASPDSLKQLIFAVNFLYNTELNRNFKFYNVKIPEAKRKEKDYLTQEEVIRLIDFIPHKKQKAIITTIYACFLERKEVLNLKIEDVDSANKLIYVKSDNADPTRECILSDKHLKILRDYFKSVNPKPKVYLFEGQTPGNPYSGTSLLNALKKNVKDCGINKQITPTTLRKSAIKHMIELGVPLLTLLKELNLNDYKTYEIYNEFCYENYKINFSPLDKIVVKPKLHEFDLLDIEELVLDIKNEELKDYLKEAVSCLRVGALRAGVIFIWTAGIRLIQQRIIKNYPLKQINEELKVIYPKAKEIKTINDFSFVKDDFTIQLSNRLDMYDKFQKNELINSCLGLRNKCGHPSEYNPHPNKVKAFIEDMITLVFNEK</sequence>
<comment type="similarity">
    <text evidence="1">Belongs to the 'phage' integrase family.</text>
</comment>
<dbReference type="InterPro" id="IPR010998">
    <property type="entry name" value="Integrase_recombinase_N"/>
</dbReference>
<evidence type="ECO:0000313" key="8">
    <source>
        <dbReference type="EMBL" id="MBS2100822.1"/>
    </source>
</evidence>
<dbReference type="PROSITE" id="PS51900">
    <property type="entry name" value="CB"/>
    <property type="match status" value="1"/>
</dbReference>
<feature type="domain" description="Core-binding (CB)" evidence="7">
    <location>
        <begin position="1"/>
        <end position="84"/>
    </location>
</feature>
<dbReference type="InterPro" id="IPR002104">
    <property type="entry name" value="Integrase_catalytic"/>
</dbReference>
<dbReference type="PANTHER" id="PTHR30349">
    <property type="entry name" value="PHAGE INTEGRASE-RELATED"/>
    <property type="match status" value="1"/>
</dbReference>
<evidence type="ECO:0000256" key="2">
    <source>
        <dbReference type="ARBA" id="ARBA00022908"/>
    </source>
</evidence>
<protein>
    <submittedName>
        <fullName evidence="8">Tyrosine-type recombinase/integrase</fullName>
    </submittedName>
</protein>
<keyword evidence="9" id="KW-1185">Reference proteome</keyword>
<dbReference type="InterPro" id="IPR044068">
    <property type="entry name" value="CB"/>
</dbReference>
<dbReference type="Pfam" id="PF13495">
    <property type="entry name" value="Phage_int_SAM_4"/>
    <property type="match status" value="1"/>
</dbReference>
<organism evidence="8 9">
    <name type="scientific">Carboxylicivirga linearis</name>
    <dbReference type="NCBI Taxonomy" id="1628157"/>
    <lineage>
        <taxon>Bacteria</taxon>
        <taxon>Pseudomonadati</taxon>
        <taxon>Bacteroidota</taxon>
        <taxon>Bacteroidia</taxon>
        <taxon>Marinilabiliales</taxon>
        <taxon>Marinilabiliaceae</taxon>
        <taxon>Carboxylicivirga</taxon>
    </lineage>
</organism>
<evidence type="ECO:0000256" key="3">
    <source>
        <dbReference type="ARBA" id="ARBA00023125"/>
    </source>
</evidence>
<dbReference type="InterPro" id="IPR013762">
    <property type="entry name" value="Integrase-like_cat_sf"/>
</dbReference>
<dbReference type="PANTHER" id="PTHR30349:SF64">
    <property type="entry name" value="PROPHAGE INTEGRASE INTD-RELATED"/>
    <property type="match status" value="1"/>
</dbReference>
<dbReference type="SUPFAM" id="SSF56349">
    <property type="entry name" value="DNA breaking-rejoining enzymes"/>
    <property type="match status" value="1"/>
</dbReference>
<accession>A0ABS5K116</accession>
<dbReference type="InterPro" id="IPR011010">
    <property type="entry name" value="DNA_brk_join_enz"/>
</dbReference>
<feature type="domain" description="Tyr recombinase" evidence="6">
    <location>
        <begin position="101"/>
        <end position="279"/>
    </location>
</feature>
<dbReference type="InterPro" id="IPR050090">
    <property type="entry name" value="Tyrosine_recombinase_XerCD"/>
</dbReference>
<name>A0ABS5K116_9BACT</name>
<keyword evidence="4" id="KW-0233">DNA recombination</keyword>
<dbReference type="Proteomes" id="UP000708576">
    <property type="component" value="Unassembled WGS sequence"/>
</dbReference>
<dbReference type="RefSeq" id="WP_212219427.1">
    <property type="nucleotide sequence ID" value="NZ_JAGUCO010000030.1"/>
</dbReference>